<dbReference type="Proteomes" id="UP000294911">
    <property type="component" value="Unassembled WGS sequence"/>
</dbReference>
<evidence type="ECO:0000313" key="2">
    <source>
        <dbReference type="EMBL" id="TCP52940.1"/>
    </source>
</evidence>
<keyword evidence="1" id="KW-1133">Transmembrane helix</keyword>
<feature type="transmembrane region" description="Helical" evidence="1">
    <location>
        <begin position="118"/>
        <end position="146"/>
    </location>
</feature>
<reference evidence="2 3" key="1">
    <citation type="submission" date="2019-03" db="EMBL/GenBank/DDBJ databases">
        <title>Genomic Encyclopedia of Type Strains, Phase IV (KMG-IV): sequencing the most valuable type-strain genomes for metagenomic binning, comparative biology and taxonomic classification.</title>
        <authorList>
            <person name="Goeker M."/>
        </authorList>
    </citation>
    <scope>NUCLEOTIDE SEQUENCE [LARGE SCALE GENOMIC DNA]</scope>
    <source>
        <strain evidence="2 3">DSM 45765</strain>
    </source>
</reference>
<evidence type="ECO:0000313" key="3">
    <source>
        <dbReference type="Proteomes" id="UP000294911"/>
    </source>
</evidence>
<feature type="transmembrane region" description="Helical" evidence="1">
    <location>
        <begin position="16"/>
        <end position="36"/>
    </location>
</feature>
<name>A0A4R2QSR7_9PSEU</name>
<dbReference type="EMBL" id="SLXQ01000005">
    <property type="protein sequence ID" value="TCP52940.1"/>
    <property type="molecule type" value="Genomic_DNA"/>
</dbReference>
<comment type="caution">
    <text evidence="2">The sequence shown here is derived from an EMBL/GenBank/DDBJ whole genome shotgun (WGS) entry which is preliminary data.</text>
</comment>
<keyword evidence="1" id="KW-0812">Transmembrane</keyword>
<dbReference type="PANTHER" id="PTHR37305">
    <property type="entry name" value="INTEGRAL MEMBRANE PROTEIN-RELATED"/>
    <property type="match status" value="1"/>
</dbReference>
<dbReference type="PANTHER" id="PTHR37305:SF1">
    <property type="entry name" value="MEMBRANE PROTEIN"/>
    <property type="match status" value="1"/>
</dbReference>
<dbReference type="GO" id="GO:0140359">
    <property type="term" value="F:ABC-type transporter activity"/>
    <property type="evidence" value="ECO:0007669"/>
    <property type="project" value="InterPro"/>
</dbReference>
<dbReference type="AlphaFoldDB" id="A0A4R2QSR7"/>
<dbReference type="GO" id="GO:0005886">
    <property type="term" value="C:plasma membrane"/>
    <property type="evidence" value="ECO:0007669"/>
    <property type="project" value="UniProtKB-SubCell"/>
</dbReference>
<accession>A0A4R2QSR7</accession>
<keyword evidence="3" id="KW-1185">Reference proteome</keyword>
<proteinExistence type="predicted"/>
<keyword evidence="1" id="KW-0472">Membrane</keyword>
<feature type="transmembrane region" description="Helical" evidence="1">
    <location>
        <begin position="182"/>
        <end position="200"/>
    </location>
</feature>
<dbReference type="OrthoDB" id="3376858at2"/>
<evidence type="ECO:0000256" key="1">
    <source>
        <dbReference type="SAM" id="Phobius"/>
    </source>
</evidence>
<dbReference type="Pfam" id="PF12679">
    <property type="entry name" value="ABC2_membrane_2"/>
    <property type="match status" value="1"/>
</dbReference>
<organism evidence="2 3">
    <name type="scientific">Tamaricihabitans halophyticus</name>
    <dbReference type="NCBI Taxonomy" id="1262583"/>
    <lineage>
        <taxon>Bacteria</taxon>
        <taxon>Bacillati</taxon>
        <taxon>Actinomycetota</taxon>
        <taxon>Actinomycetes</taxon>
        <taxon>Pseudonocardiales</taxon>
        <taxon>Pseudonocardiaceae</taxon>
        <taxon>Tamaricihabitans</taxon>
    </lineage>
</organism>
<feature type="transmembrane region" description="Helical" evidence="1">
    <location>
        <begin position="152"/>
        <end position="175"/>
    </location>
</feature>
<feature type="transmembrane region" description="Helical" evidence="1">
    <location>
        <begin position="77"/>
        <end position="97"/>
    </location>
</feature>
<dbReference type="RefSeq" id="WP_132877395.1">
    <property type="nucleotide sequence ID" value="NZ_SLXQ01000005.1"/>
</dbReference>
<sequence>MIASLRADLLKQAKRSAIWLIGGLWLVLSLVFGYLFPYLSSRGTPTGPNADGVAGQAALAGALPAELVSTSIQAAPMFAGALALLLGVLVTGSEYGWDTVKLLLTAGPRRLSVLSGKLVALLMLLLAILLSSFAINAVASFVVAVVSDSQVSWPSVGEIAVGIGAGWLIGAMWSLAGALLGIVLRGTALAVGIGIVWVLALENLLRLFGSIVDWIDAALRFLPATNAGSLVSALSAGRRAPLAPGVTDAVGGTHAALVLGGYLVVFAVLAGVLLRRRDVH</sequence>
<gene>
    <name evidence="2" type="ORF">EV191_1051</name>
</gene>
<feature type="transmembrane region" description="Helical" evidence="1">
    <location>
        <begin position="254"/>
        <end position="274"/>
    </location>
</feature>
<protein>
    <submittedName>
        <fullName evidence="2">ABC-type transport system involved in multi-copper enzyme maturation permease subunit</fullName>
    </submittedName>
</protein>